<gene>
    <name evidence="2" type="ORF">LBCZ_0607</name>
</gene>
<feature type="transmembrane region" description="Helical" evidence="1">
    <location>
        <begin position="235"/>
        <end position="258"/>
    </location>
</feature>
<dbReference type="Proteomes" id="UP000015560">
    <property type="component" value="Chromosome"/>
</dbReference>
<proteinExistence type="predicted"/>
<keyword evidence="1" id="KW-1133">Transmembrane helix</keyword>
<dbReference type="AlphaFoldDB" id="A0AAD1ESD4"/>
<feature type="transmembrane region" description="Helical" evidence="1">
    <location>
        <begin position="21"/>
        <end position="42"/>
    </location>
</feature>
<evidence type="ECO:0000313" key="2">
    <source>
        <dbReference type="EMBL" id="BAN73775.1"/>
    </source>
</evidence>
<feature type="transmembrane region" description="Helical" evidence="1">
    <location>
        <begin position="62"/>
        <end position="83"/>
    </location>
</feature>
<organism evidence="2 3">
    <name type="scientific">Lacticaseibacillus casei DSM 20011 = JCM 1134 = ATCC 393</name>
    <dbReference type="NCBI Taxonomy" id="1423732"/>
    <lineage>
        <taxon>Bacteria</taxon>
        <taxon>Bacillati</taxon>
        <taxon>Bacillota</taxon>
        <taxon>Bacilli</taxon>
        <taxon>Lactobacillales</taxon>
        <taxon>Lactobacillaceae</taxon>
        <taxon>Lacticaseibacillus</taxon>
    </lineage>
</organism>
<feature type="transmembrane region" description="Helical" evidence="1">
    <location>
        <begin position="152"/>
        <end position="174"/>
    </location>
</feature>
<feature type="transmembrane region" description="Helical" evidence="1">
    <location>
        <begin position="104"/>
        <end position="132"/>
    </location>
</feature>
<sequence length="267" mass="29768">MLNQIVATTCYSIKRELKKSAYWASILWVPSLLVLLSMFITITNTSAPTFNSKMVATTWEALLGGGVFAITLLFSAMTVRELFNDRATKINELLWAMSSPEAQFYGKLGAMNALIGSTLLLYISFILGVMSFVPWFNHVIRDLWRGLSGGQLLLGLLLLVEIIEWVELAAAHLATKITNKTHINQAVVTLNLAVGLAVYVSLFASLSESRFIQGLAYVLPVFSQLRVFKAGWDQSLSAVFLAMILVSEILLLGLYFAYVRYLYVQRH</sequence>
<evidence type="ECO:0000313" key="3">
    <source>
        <dbReference type="Proteomes" id="UP000015560"/>
    </source>
</evidence>
<dbReference type="EMBL" id="AP012544">
    <property type="protein sequence ID" value="BAN73775.1"/>
    <property type="molecule type" value="Genomic_DNA"/>
</dbReference>
<evidence type="ECO:0000256" key="1">
    <source>
        <dbReference type="SAM" id="Phobius"/>
    </source>
</evidence>
<name>A0AAD1ESD4_LACCA</name>
<keyword evidence="1" id="KW-0472">Membrane</keyword>
<dbReference type="GeneID" id="45547872"/>
<accession>A0AAD1ESD4</accession>
<feature type="transmembrane region" description="Helical" evidence="1">
    <location>
        <begin position="186"/>
        <end position="205"/>
    </location>
</feature>
<protein>
    <submittedName>
        <fullName evidence="2">Uncharacterized protein</fullName>
    </submittedName>
</protein>
<reference evidence="2 3" key="1">
    <citation type="journal article" date="2013" name="PLoS ONE">
        <title>Genomic Adaptation of the Lactobacillus casei Group.</title>
        <authorList>
            <person name="Toh H."/>
            <person name="Oshima K."/>
            <person name="Nakano A."/>
            <person name="Takahata M."/>
            <person name="Murakami M."/>
            <person name="Takaki T."/>
            <person name="Nishiyama H."/>
            <person name="Igimi S."/>
            <person name="Hattori M."/>
            <person name="Morita H."/>
        </authorList>
    </citation>
    <scope>NUCLEOTIDE SEQUENCE [LARGE SCALE GENOMIC DNA]</scope>
    <source>
        <strain evidence="2 3">ATCC 393</strain>
    </source>
</reference>
<keyword evidence="1" id="KW-0812">Transmembrane</keyword>
<dbReference type="RefSeq" id="WP_025012345.1">
    <property type="nucleotide sequence ID" value="NZ_AP012544.1"/>
</dbReference>